<keyword evidence="8" id="KW-0687">Ribonucleoprotein</keyword>
<feature type="region of interest" description="Disordered" evidence="10">
    <location>
        <begin position="578"/>
        <end position="619"/>
    </location>
</feature>
<dbReference type="CDD" id="cd15481">
    <property type="entry name" value="SRP68-RBD"/>
    <property type="match status" value="1"/>
</dbReference>
<dbReference type="PANTHER" id="PTHR12860">
    <property type="entry name" value="SIGNAL RECOGNITION PARTICLE 68 KDA PROTEIN"/>
    <property type="match status" value="1"/>
</dbReference>
<dbReference type="EMBL" id="HE612859">
    <property type="protein sequence ID" value="CCE62990.1"/>
    <property type="molecule type" value="Genomic_DNA"/>
</dbReference>
<dbReference type="GO" id="GO:0005730">
    <property type="term" value="C:nucleolus"/>
    <property type="evidence" value="ECO:0007669"/>
    <property type="project" value="UniProtKB-SubCell"/>
</dbReference>
<accession>G8BT19</accession>
<dbReference type="RefSeq" id="XP_003685424.1">
    <property type="nucleotide sequence ID" value="XM_003685376.1"/>
</dbReference>
<dbReference type="Pfam" id="PF16969">
    <property type="entry name" value="SRP68"/>
    <property type="match status" value="1"/>
</dbReference>
<dbReference type="Proteomes" id="UP000005666">
    <property type="component" value="Chromosome 4"/>
</dbReference>
<keyword evidence="5" id="KW-0694">RNA-binding</keyword>
<organism evidence="11 12">
    <name type="scientific">Tetrapisispora phaffii (strain ATCC 24235 / CBS 4417 / NBRC 1672 / NRRL Y-8282 / UCD 70-5)</name>
    <name type="common">Yeast</name>
    <name type="synonym">Fabospora phaffii</name>
    <dbReference type="NCBI Taxonomy" id="1071381"/>
    <lineage>
        <taxon>Eukaryota</taxon>
        <taxon>Fungi</taxon>
        <taxon>Dikarya</taxon>
        <taxon>Ascomycota</taxon>
        <taxon>Saccharomycotina</taxon>
        <taxon>Saccharomycetes</taxon>
        <taxon>Saccharomycetales</taxon>
        <taxon>Saccharomycetaceae</taxon>
        <taxon>Tetrapisispora</taxon>
    </lineage>
</organism>
<dbReference type="GO" id="GO:0006614">
    <property type="term" value="P:SRP-dependent cotranslational protein targeting to membrane"/>
    <property type="evidence" value="ECO:0007669"/>
    <property type="project" value="EnsemblFungi"/>
</dbReference>
<dbReference type="GO" id="GO:0005786">
    <property type="term" value="C:signal recognition particle, endoplasmic reticulum targeting"/>
    <property type="evidence" value="ECO:0007669"/>
    <property type="project" value="UniProtKB-KW"/>
</dbReference>
<evidence type="ECO:0000256" key="9">
    <source>
        <dbReference type="ARBA" id="ARBA00029498"/>
    </source>
</evidence>
<reference evidence="11 12" key="1">
    <citation type="journal article" date="2011" name="Proc. Natl. Acad. Sci. U.S.A.">
        <title>Evolutionary erosion of yeast sex chromosomes by mating-type switching accidents.</title>
        <authorList>
            <person name="Gordon J.L."/>
            <person name="Armisen D."/>
            <person name="Proux-Wera E."/>
            <person name="Oheigeartaigh S.S."/>
            <person name="Byrne K.P."/>
            <person name="Wolfe K.H."/>
        </authorList>
    </citation>
    <scope>NUCLEOTIDE SEQUENCE [LARGE SCALE GENOMIC DNA]</scope>
    <source>
        <strain evidence="12">ATCC 24235 / CBS 4417 / NBRC 1672 / NRRL Y-8282 / UCD 70-5</strain>
    </source>
</reference>
<gene>
    <name evidence="11" type="primary">TPHA0D03550</name>
    <name evidence="11" type="ordered locus">TPHA_0D03550</name>
</gene>
<feature type="compositionally biased region" description="Basic and acidic residues" evidence="10">
    <location>
        <begin position="599"/>
        <end position="608"/>
    </location>
</feature>
<dbReference type="GO" id="GO:0030942">
    <property type="term" value="F:endoplasmic reticulum signal peptide binding"/>
    <property type="evidence" value="ECO:0007669"/>
    <property type="project" value="InterPro"/>
</dbReference>
<dbReference type="Gene3D" id="1.10.3450.40">
    <property type="entry name" value="Signal recognition particle, SRP68 subunit, RNA-binding domain"/>
    <property type="match status" value="1"/>
</dbReference>
<proteinExistence type="inferred from homology"/>
<dbReference type="HOGENOM" id="CLU_018649_2_1_1"/>
<dbReference type="eggNOG" id="KOG2460">
    <property type="taxonomic scope" value="Eukaryota"/>
</dbReference>
<dbReference type="GO" id="GO:0005047">
    <property type="term" value="F:signal recognition particle binding"/>
    <property type="evidence" value="ECO:0007669"/>
    <property type="project" value="InterPro"/>
</dbReference>
<dbReference type="KEGG" id="tpf:TPHA_0D03550"/>
<protein>
    <recommendedName>
        <fullName evidence="9">Signal recognition particle subunit SRP68</fullName>
    </recommendedName>
</protein>
<dbReference type="GO" id="GO:0008312">
    <property type="term" value="F:7S RNA binding"/>
    <property type="evidence" value="ECO:0007669"/>
    <property type="project" value="InterPro"/>
</dbReference>
<evidence type="ECO:0000313" key="12">
    <source>
        <dbReference type="Proteomes" id="UP000005666"/>
    </source>
</evidence>
<evidence type="ECO:0000256" key="4">
    <source>
        <dbReference type="ARBA" id="ARBA00022490"/>
    </source>
</evidence>
<dbReference type="STRING" id="1071381.G8BT19"/>
<evidence type="ECO:0000256" key="6">
    <source>
        <dbReference type="ARBA" id="ARBA00023135"/>
    </source>
</evidence>
<evidence type="ECO:0000313" key="11">
    <source>
        <dbReference type="EMBL" id="CCE62990.1"/>
    </source>
</evidence>
<evidence type="ECO:0000256" key="5">
    <source>
        <dbReference type="ARBA" id="ARBA00022884"/>
    </source>
</evidence>
<keyword evidence="4" id="KW-0963">Cytoplasm</keyword>
<dbReference type="GeneID" id="11534129"/>
<dbReference type="InterPro" id="IPR034652">
    <property type="entry name" value="SRP68-RBD"/>
</dbReference>
<evidence type="ECO:0000256" key="7">
    <source>
        <dbReference type="ARBA" id="ARBA00023242"/>
    </source>
</evidence>
<evidence type="ECO:0000256" key="8">
    <source>
        <dbReference type="ARBA" id="ARBA00023274"/>
    </source>
</evidence>
<keyword evidence="12" id="KW-1185">Reference proteome</keyword>
<dbReference type="OMA" id="LAYIKYN"/>
<keyword evidence="6" id="KW-0733">Signal recognition particle</keyword>
<evidence type="ECO:0000256" key="2">
    <source>
        <dbReference type="ARBA" id="ARBA00004604"/>
    </source>
</evidence>
<feature type="compositionally biased region" description="Low complexity" evidence="10">
    <location>
        <begin position="580"/>
        <end position="595"/>
    </location>
</feature>
<dbReference type="InterPro" id="IPR026258">
    <property type="entry name" value="SRP68"/>
</dbReference>
<sequence length="619" mass="72048">MGAYSPINATFGVRFAQILETDTDFIKYHLKLNRKLIKLRHILHVVNKDTKHYQKGLTKINNGTTFSSSYYDNKNKLVGTYFLLSIERDLSYIELLKLRARNRGKFFKNELKIIRTRLRKVLKLSHILINEITINEQNWITRLQYLIYSKLVNVEFLLLGKKTKKKKSELIANELSCVFEGLNLLKNKKILDLSVVEEIKSKYNYYLKQYAGNIFSTVDLNNFMINTISKIQKFESNTENGFTSILFSHGYKPVLLKEEAPSKNNSGENEIHWIDFVTKVNDEEIFQLINDANNSKIKSIDDYDSKLLKWNDILNKQETNIAFKQHDEDNMDTDVLENEQILLAYIKYNVLMTSVSRDNMVFESLLKQWNIITSNKSVATSKKLNKYKEIERIVKNLTKFIKDLMELPGVFSSENLMNQLELLKTYYNVSLTSRCLGDLYQSKHDYLQALSLNINALKELENNLTELNDTDLEKLLLPSELINSNKVSNLRNSIKSSWNNIIALAEYDKHMNKNQNRWAVTNDKYNLSLIERIDDGVKYIHPKYIKLNNLFPLRPVIRPVPSKPTLFDLAFNYIEYEQDSNNNTEETSTSASTSPEEPETAKAEEVSTKKSGFLGLFRR</sequence>
<dbReference type="AlphaFoldDB" id="G8BT19"/>
<evidence type="ECO:0000256" key="1">
    <source>
        <dbReference type="ARBA" id="ARBA00004496"/>
    </source>
</evidence>
<dbReference type="InterPro" id="IPR038253">
    <property type="entry name" value="SRP68_N_sf"/>
</dbReference>
<comment type="subcellular location">
    <subcellularLocation>
        <location evidence="1">Cytoplasm</location>
    </subcellularLocation>
    <subcellularLocation>
        <location evidence="2">Nucleus</location>
        <location evidence="2">Nucleolus</location>
    </subcellularLocation>
</comment>
<keyword evidence="7" id="KW-0539">Nucleus</keyword>
<evidence type="ECO:0000256" key="3">
    <source>
        <dbReference type="ARBA" id="ARBA00009352"/>
    </source>
</evidence>
<name>G8BT19_TETPH</name>
<dbReference type="OrthoDB" id="10255118at2759"/>
<comment type="similarity">
    <text evidence="3">Belongs to the SRP68 family.</text>
</comment>
<dbReference type="PANTHER" id="PTHR12860:SF0">
    <property type="entry name" value="SIGNAL RECOGNITION PARTICLE SUBUNIT SRP68"/>
    <property type="match status" value="1"/>
</dbReference>
<evidence type="ECO:0000256" key="10">
    <source>
        <dbReference type="SAM" id="MobiDB-lite"/>
    </source>
</evidence>